<protein>
    <recommendedName>
        <fullName evidence="3">TadE family protein</fullName>
    </recommendedName>
</protein>
<dbReference type="OrthoDB" id="5083307at2"/>
<dbReference type="NCBIfam" id="NF041390">
    <property type="entry name" value="TadE_Rv3655c"/>
    <property type="match status" value="1"/>
</dbReference>
<keyword evidence="2" id="KW-1185">Reference proteome</keyword>
<dbReference type="Proteomes" id="UP000196320">
    <property type="component" value="Unassembled WGS sequence"/>
</dbReference>
<accession>A0A1R4I7Q3</accession>
<evidence type="ECO:0000313" key="1">
    <source>
        <dbReference type="EMBL" id="SJN15818.1"/>
    </source>
</evidence>
<gene>
    <name evidence="1" type="ORF">FM104_00590</name>
</gene>
<evidence type="ECO:0000313" key="2">
    <source>
        <dbReference type="Proteomes" id="UP000196320"/>
    </source>
</evidence>
<name>A0A1R4I7Q3_9MICO</name>
<sequence length="124" mass="12237">MRRTRRREFGGARGLGAERGSVAAELAVALPAALLALMMGVGALSAAATLVSLQDAAADSARLLGRGESAARAAGVVTASVSGATSTSRSAGDLICVTASLDMRVGRLISVPLRAESCALAGGL</sequence>
<evidence type="ECO:0008006" key="3">
    <source>
        <dbReference type="Google" id="ProtNLM"/>
    </source>
</evidence>
<dbReference type="EMBL" id="FUKO01000002">
    <property type="protein sequence ID" value="SJN15818.1"/>
    <property type="molecule type" value="Genomic_DNA"/>
</dbReference>
<dbReference type="AlphaFoldDB" id="A0A1R4I7Q3"/>
<organism evidence="1 2">
    <name type="scientific">Microbacterium esteraromaticum</name>
    <dbReference type="NCBI Taxonomy" id="57043"/>
    <lineage>
        <taxon>Bacteria</taxon>
        <taxon>Bacillati</taxon>
        <taxon>Actinomycetota</taxon>
        <taxon>Actinomycetes</taxon>
        <taxon>Micrococcales</taxon>
        <taxon>Microbacteriaceae</taxon>
        <taxon>Microbacterium</taxon>
    </lineage>
</organism>
<dbReference type="RefSeq" id="WP_087129513.1">
    <property type="nucleotide sequence ID" value="NZ_FUKO01000002.1"/>
</dbReference>
<proteinExistence type="predicted"/>
<reference evidence="1 2" key="1">
    <citation type="submission" date="2017-02" db="EMBL/GenBank/DDBJ databases">
        <authorList>
            <person name="Peterson S.W."/>
        </authorList>
    </citation>
    <scope>NUCLEOTIDE SEQUENCE [LARGE SCALE GENOMIC DNA]</scope>
    <source>
        <strain evidence="1 2">B Mb 05.01</strain>
    </source>
</reference>
<dbReference type="InterPro" id="IPR049790">
    <property type="entry name" value="Rv3655c/TadE"/>
</dbReference>